<feature type="region of interest" description="Disordered" evidence="1">
    <location>
        <begin position="54"/>
        <end position="74"/>
    </location>
</feature>
<proteinExistence type="predicted"/>
<dbReference type="Ensembl" id="ENSSDAT00000020448.1">
    <property type="protein sequence ID" value="ENSSDAP00000017898.1"/>
    <property type="gene ID" value="ENSSDAG00000016307.1"/>
</dbReference>
<accession>A0A8C9Q8P1</accession>
<evidence type="ECO:0000313" key="2">
    <source>
        <dbReference type="Ensembl" id="ENSSDAP00000017898.1"/>
    </source>
</evidence>
<name>A0A8C9Q8P1_SPEDA</name>
<dbReference type="InterPro" id="IPR027908">
    <property type="entry name" value="DUF4640"/>
</dbReference>
<feature type="region of interest" description="Disordered" evidence="1">
    <location>
        <begin position="210"/>
        <end position="232"/>
    </location>
</feature>
<dbReference type="PANTHER" id="PTHR36462:SF1">
    <property type="entry name" value="CHROMOSOME 12 OPEN READING FRAME 71"/>
    <property type="match status" value="1"/>
</dbReference>
<reference evidence="2" key="2">
    <citation type="submission" date="2025-09" db="UniProtKB">
        <authorList>
            <consortium name="Ensembl"/>
        </authorList>
    </citation>
    <scope>IDENTIFICATION</scope>
</reference>
<protein>
    <submittedName>
        <fullName evidence="2">Uncharacterized protein</fullName>
    </submittedName>
</protein>
<evidence type="ECO:0000256" key="1">
    <source>
        <dbReference type="SAM" id="MobiDB-lite"/>
    </source>
</evidence>
<dbReference type="AlphaFoldDB" id="A0A8C9Q8P1"/>
<evidence type="ECO:0000313" key="3">
    <source>
        <dbReference type="Proteomes" id="UP000694422"/>
    </source>
</evidence>
<dbReference type="PANTHER" id="PTHR36462">
    <property type="entry name" value="CHROMOSOME 12 OPEN READING FRAME 71"/>
    <property type="match status" value="1"/>
</dbReference>
<organism evidence="2 3">
    <name type="scientific">Spermophilus dauricus</name>
    <name type="common">Daurian ground squirrel</name>
    <dbReference type="NCBI Taxonomy" id="99837"/>
    <lineage>
        <taxon>Eukaryota</taxon>
        <taxon>Metazoa</taxon>
        <taxon>Chordata</taxon>
        <taxon>Craniata</taxon>
        <taxon>Vertebrata</taxon>
        <taxon>Euteleostomi</taxon>
        <taxon>Mammalia</taxon>
        <taxon>Eutheria</taxon>
        <taxon>Euarchontoglires</taxon>
        <taxon>Glires</taxon>
        <taxon>Rodentia</taxon>
        <taxon>Sciuromorpha</taxon>
        <taxon>Sciuridae</taxon>
        <taxon>Xerinae</taxon>
        <taxon>Marmotini</taxon>
        <taxon>Spermophilus</taxon>
    </lineage>
</organism>
<dbReference type="Pfam" id="PF15480">
    <property type="entry name" value="DUF4640"/>
    <property type="match status" value="2"/>
</dbReference>
<dbReference type="Proteomes" id="UP000694422">
    <property type="component" value="Unplaced"/>
</dbReference>
<reference evidence="2" key="1">
    <citation type="submission" date="2025-08" db="UniProtKB">
        <authorList>
            <consortium name="Ensembl"/>
        </authorList>
    </citation>
    <scope>IDENTIFICATION</scope>
</reference>
<keyword evidence="3" id="KW-1185">Reference proteome</keyword>
<sequence>YSTSPSSQHHILINYNDKEECIPESKSNLSLSVGYFPYEDTIACEEITTCEDSASEGSSTHYLPPVQGTQKTERVRNPMGRQDEKLCKLTITLIMDIRTGSDHEDPLADGDLNRDNQRMDECPQENTELTLCKLEDVMQMLKAVEEDLHLSNSILPHMYQVSHQEYEACQTLPKWKPPENEDINQFLEMPSRLAEDELLEVNMELLDSRARDSPSVEMPTVSAEQSKEGDMPSHTETISYVNFGSIFYWLRKLVISSLPGKKHPEKITKSPSLLESKKRHFLRTREYNLMNRLNHYNLYTLIFKFFYILC</sequence>